<sequence length="325" mass="35677">MEAFKAFGGHAVGPWIASILYGGALTQAIRYFQSFPEDGLLRKATVSAVMLFGLVALIADYANTYLTLVTHWGDRNLLNQVFWTIPTYITFNGVIGVVVNAYLVSRIWAFTKNAVLSLFLLFLVLASFALLVTGSVMLGVNTEQTKATGKTFSTILIVWASILTALDISISAVLVYKLRGMKTTFQSKNNLIQRLMFGAVQTGMTTAIVTVFLLVFFLTHTNTSLPLMFHTILGPCSLHTLFVNLLSRRVAGSPSGATRTMSDSRQNMNNTIVMEGIQVHRTAIVTMDTPRDDAARSRRVEIEGVKKAEVDSDSYNGQKVPVEAF</sequence>
<dbReference type="Proteomes" id="UP000636479">
    <property type="component" value="Unassembled WGS sequence"/>
</dbReference>
<evidence type="ECO:0000256" key="1">
    <source>
        <dbReference type="SAM" id="Phobius"/>
    </source>
</evidence>
<feature type="transmembrane region" description="Helical" evidence="1">
    <location>
        <begin position="44"/>
        <end position="62"/>
    </location>
</feature>
<accession>A0A8H6WCS2</accession>
<dbReference type="PANTHER" id="PTHR40465">
    <property type="entry name" value="CHROMOSOME 1, WHOLE GENOME SHOTGUN SEQUENCE"/>
    <property type="match status" value="1"/>
</dbReference>
<name>A0A8H6WCS2_9AGAR</name>
<dbReference type="GeneID" id="59343119"/>
<organism evidence="3 4">
    <name type="scientific">Mycena indigotica</name>
    <dbReference type="NCBI Taxonomy" id="2126181"/>
    <lineage>
        <taxon>Eukaryota</taxon>
        <taxon>Fungi</taxon>
        <taxon>Dikarya</taxon>
        <taxon>Basidiomycota</taxon>
        <taxon>Agaricomycotina</taxon>
        <taxon>Agaricomycetes</taxon>
        <taxon>Agaricomycetidae</taxon>
        <taxon>Agaricales</taxon>
        <taxon>Marasmiineae</taxon>
        <taxon>Mycenaceae</taxon>
        <taxon>Mycena</taxon>
    </lineage>
</organism>
<dbReference type="InterPro" id="IPR045339">
    <property type="entry name" value="DUF6534"/>
</dbReference>
<gene>
    <name evidence="3" type="ORF">MIND_00376800</name>
</gene>
<evidence type="ECO:0000259" key="2">
    <source>
        <dbReference type="Pfam" id="PF20152"/>
    </source>
</evidence>
<feature type="transmembrane region" description="Helical" evidence="1">
    <location>
        <begin position="12"/>
        <end position="32"/>
    </location>
</feature>
<feature type="transmembrane region" description="Helical" evidence="1">
    <location>
        <begin position="82"/>
        <end position="103"/>
    </location>
</feature>
<keyword evidence="1" id="KW-0472">Membrane</keyword>
<reference evidence="3" key="1">
    <citation type="submission" date="2020-05" db="EMBL/GenBank/DDBJ databases">
        <title>Mycena genomes resolve the evolution of fungal bioluminescence.</title>
        <authorList>
            <person name="Tsai I.J."/>
        </authorList>
    </citation>
    <scope>NUCLEOTIDE SEQUENCE</scope>
    <source>
        <strain evidence="3">171206Taipei</strain>
    </source>
</reference>
<dbReference type="RefSeq" id="XP_037223488.1">
    <property type="nucleotide sequence ID" value="XM_037360603.1"/>
</dbReference>
<feature type="transmembrane region" description="Helical" evidence="1">
    <location>
        <begin position="197"/>
        <end position="219"/>
    </location>
</feature>
<dbReference type="OrthoDB" id="3203775at2759"/>
<proteinExistence type="predicted"/>
<evidence type="ECO:0000313" key="3">
    <source>
        <dbReference type="EMBL" id="KAF7310038.1"/>
    </source>
</evidence>
<dbReference type="AlphaFoldDB" id="A0A8H6WCS2"/>
<dbReference type="EMBL" id="JACAZF010000003">
    <property type="protein sequence ID" value="KAF7310038.1"/>
    <property type="molecule type" value="Genomic_DNA"/>
</dbReference>
<feature type="domain" description="DUF6534" evidence="2">
    <location>
        <begin position="165"/>
        <end position="249"/>
    </location>
</feature>
<evidence type="ECO:0000313" key="4">
    <source>
        <dbReference type="Proteomes" id="UP000636479"/>
    </source>
</evidence>
<feature type="transmembrane region" description="Helical" evidence="1">
    <location>
        <begin position="152"/>
        <end position="176"/>
    </location>
</feature>
<comment type="caution">
    <text evidence="3">The sequence shown here is derived from an EMBL/GenBank/DDBJ whole genome shotgun (WGS) entry which is preliminary data.</text>
</comment>
<dbReference type="PANTHER" id="PTHR40465:SF1">
    <property type="entry name" value="DUF6534 DOMAIN-CONTAINING PROTEIN"/>
    <property type="match status" value="1"/>
</dbReference>
<keyword evidence="4" id="KW-1185">Reference proteome</keyword>
<feature type="transmembrane region" description="Helical" evidence="1">
    <location>
        <begin position="115"/>
        <end position="140"/>
    </location>
</feature>
<dbReference type="Pfam" id="PF20152">
    <property type="entry name" value="DUF6534"/>
    <property type="match status" value="1"/>
</dbReference>
<keyword evidence="1" id="KW-0812">Transmembrane</keyword>
<protein>
    <recommendedName>
        <fullName evidence="2">DUF6534 domain-containing protein</fullName>
    </recommendedName>
</protein>
<keyword evidence="1" id="KW-1133">Transmembrane helix</keyword>